<evidence type="ECO:0000313" key="6">
    <source>
        <dbReference type="EMBL" id="KAJ8494036.1"/>
    </source>
</evidence>
<evidence type="ECO:0000313" key="7">
    <source>
        <dbReference type="Proteomes" id="UP001222027"/>
    </source>
</evidence>
<reference evidence="6 7" key="1">
    <citation type="submission" date="2022-12" db="EMBL/GenBank/DDBJ databases">
        <title>Chromosome-scale assembly of the Ensete ventricosum genome.</title>
        <authorList>
            <person name="Dussert Y."/>
            <person name="Stocks J."/>
            <person name="Wendawek A."/>
            <person name="Woldeyes F."/>
            <person name="Nichols R.A."/>
            <person name="Borrell J.S."/>
        </authorList>
    </citation>
    <scope>NUCLEOTIDE SEQUENCE [LARGE SCALE GENOMIC DNA]</scope>
    <source>
        <strain evidence="7">cv. Maze</strain>
        <tissue evidence="6">Seeds</tissue>
    </source>
</reference>
<comment type="subcellular location">
    <subcellularLocation>
        <location evidence="1">Golgi apparatus</location>
    </subcellularLocation>
</comment>
<comment type="caution">
    <text evidence="6">The sequence shown here is derived from an EMBL/GenBank/DDBJ whole genome shotgun (WGS) entry which is preliminary data.</text>
</comment>
<dbReference type="PANTHER" id="PTHR18921">
    <property type="entry name" value="MYOSIN HEAVY CHAIN - RELATED"/>
    <property type="match status" value="1"/>
</dbReference>
<feature type="coiled-coil region" evidence="4">
    <location>
        <begin position="449"/>
        <end position="504"/>
    </location>
</feature>
<dbReference type="GO" id="GO:0006888">
    <property type="term" value="P:endoplasmic reticulum to Golgi vesicle-mediated transport"/>
    <property type="evidence" value="ECO:0007669"/>
    <property type="project" value="TreeGrafter"/>
</dbReference>
<protein>
    <recommendedName>
        <fullName evidence="8">GRIP domain-containing protein</fullName>
    </recommendedName>
</protein>
<proteinExistence type="predicted"/>
<sequence>MRGSIATYKESLTRIADGILDAADEPHSPQSLAAEGEESLASRRRFPLRSLPRVSPPPGSPVANGVDSGRQDEGNAEVSPSRWQRHISEQNPHPMGNHSSEVNVTKQDGIGNGAIQTQEHDAVKRNMELKYANSQGNGQEHPSLLQETNISLAAIKVSLEAEIKQLRVQLDQEHESALILNQKLQEERQLNESYESELNDLKMDKKRSSIELKELQKDLNKKISELGRLEAGLRKRDMEQEHNIPMENAKSTIMTLEKENEKLKIEKDELEKNMKLCIKSSAENTIDSEDTENMELSKRKLEEALEETCKELDKALQELARLKQHILEKELEDSDKMDEDSKRIEELQANCQHQRSHILQLEKALKHEIEKKEEFMKLKNDELHKSTEAINDLMQKLANCRSIVDSKNVELLNLQTALGQYYAESEAKERLAKDLAMVREEAAKFSDSLKAANHELEISNREKDEMIAKLAQTERSLSEGKNFIHKLEEDNAKLRRALEQSMTTVNGMSLDSDNYVDRRIVIKLLVTYFQRNHSKEVLDLMVRMLGFTEEDRQRIGFAQHAAGKGIVRGMLGLPGRLVGGFLGGLNSPETSSSDNLSFADLWVDFLLKETEERERRESSEALGASSSQDGSAYSKAPVIATKLPSSSSSPTDSGLPSKHHGR</sequence>
<evidence type="ECO:0000256" key="2">
    <source>
        <dbReference type="ARBA" id="ARBA00023034"/>
    </source>
</evidence>
<feature type="compositionally biased region" description="Low complexity" evidence="5">
    <location>
        <begin position="644"/>
        <end position="656"/>
    </location>
</feature>
<dbReference type="EMBL" id="JAQQAF010000004">
    <property type="protein sequence ID" value="KAJ8494036.1"/>
    <property type="molecule type" value="Genomic_DNA"/>
</dbReference>
<evidence type="ECO:0000256" key="4">
    <source>
        <dbReference type="SAM" id="Coils"/>
    </source>
</evidence>
<dbReference type="AlphaFoldDB" id="A0AAV8RA70"/>
<evidence type="ECO:0000256" key="3">
    <source>
        <dbReference type="ARBA" id="ARBA00023054"/>
    </source>
</evidence>
<gene>
    <name evidence="6" type="ORF">OPV22_015757</name>
</gene>
<accession>A0AAV8RA70</accession>
<feature type="region of interest" description="Disordered" evidence="5">
    <location>
        <begin position="19"/>
        <end position="82"/>
    </location>
</feature>
<feature type="region of interest" description="Disordered" evidence="5">
    <location>
        <begin position="614"/>
        <end position="662"/>
    </location>
</feature>
<organism evidence="6 7">
    <name type="scientific">Ensete ventricosum</name>
    <name type="common">Abyssinian banana</name>
    <name type="synonym">Musa ensete</name>
    <dbReference type="NCBI Taxonomy" id="4639"/>
    <lineage>
        <taxon>Eukaryota</taxon>
        <taxon>Viridiplantae</taxon>
        <taxon>Streptophyta</taxon>
        <taxon>Embryophyta</taxon>
        <taxon>Tracheophyta</taxon>
        <taxon>Spermatophyta</taxon>
        <taxon>Magnoliopsida</taxon>
        <taxon>Liliopsida</taxon>
        <taxon>Zingiberales</taxon>
        <taxon>Musaceae</taxon>
        <taxon>Ensete</taxon>
    </lineage>
</organism>
<evidence type="ECO:0008006" key="8">
    <source>
        <dbReference type="Google" id="ProtNLM"/>
    </source>
</evidence>
<name>A0AAV8RA70_ENSVE</name>
<feature type="coiled-coil region" evidence="4">
    <location>
        <begin position="156"/>
        <end position="364"/>
    </location>
</feature>
<evidence type="ECO:0000256" key="1">
    <source>
        <dbReference type="ARBA" id="ARBA00004555"/>
    </source>
</evidence>
<dbReference type="GO" id="GO:0005794">
    <property type="term" value="C:Golgi apparatus"/>
    <property type="evidence" value="ECO:0007669"/>
    <property type="project" value="UniProtKB-SubCell"/>
</dbReference>
<dbReference type="PANTHER" id="PTHR18921:SF2">
    <property type="entry name" value="THYROID RECEPTOR-INTERACTING PROTEIN 11"/>
    <property type="match status" value="1"/>
</dbReference>
<dbReference type="GO" id="GO:0007030">
    <property type="term" value="P:Golgi organization"/>
    <property type="evidence" value="ECO:0007669"/>
    <property type="project" value="TreeGrafter"/>
</dbReference>
<dbReference type="Proteomes" id="UP001222027">
    <property type="component" value="Unassembled WGS sequence"/>
</dbReference>
<evidence type="ECO:0000256" key="5">
    <source>
        <dbReference type="SAM" id="MobiDB-lite"/>
    </source>
</evidence>
<keyword evidence="7" id="KW-1185">Reference proteome</keyword>
<keyword evidence="3 4" id="KW-0175">Coiled coil</keyword>
<keyword evidence="2" id="KW-0333">Golgi apparatus</keyword>
<dbReference type="GO" id="GO:0031267">
    <property type="term" value="F:small GTPase binding"/>
    <property type="evidence" value="ECO:0007669"/>
    <property type="project" value="TreeGrafter"/>
</dbReference>